<evidence type="ECO:0000313" key="2">
    <source>
        <dbReference type="EMBL" id="KAK5201952.1"/>
    </source>
</evidence>
<dbReference type="InterPro" id="IPR050789">
    <property type="entry name" value="Diverse_Enzym_Activities"/>
</dbReference>
<dbReference type="Pfam" id="PF00144">
    <property type="entry name" value="Beta-lactamase"/>
    <property type="match status" value="1"/>
</dbReference>
<accession>A0ABR0LQP4</accession>
<evidence type="ECO:0000313" key="3">
    <source>
        <dbReference type="Proteomes" id="UP001357485"/>
    </source>
</evidence>
<protein>
    <recommendedName>
        <fullName evidence="1">Beta-lactamase-related domain-containing protein</fullName>
    </recommendedName>
</protein>
<evidence type="ECO:0000259" key="1">
    <source>
        <dbReference type="Pfam" id="PF00144"/>
    </source>
</evidence>
<proteinExistence type="predicted"/>
<dbReference type="Gene3D" id="3.40.710.10">
    <property type="entry name" value="DD-peptidase/beta-lactamase superfamily"/>
    <property type="match status" value="1"/>
</dbReference>
<reference evidence="2 3" key="1">
    <citation type="submission" date="2023-08" db="EMBL/GenBank/DDBJ databases">
        <title>Black Yeasts Isolated from many extreme environments.</title>
        <authorList>
            <person name="Coleine C."/>
            <person name="Stajich J.E."/>
            <person name="Selbmann L."/>
        </authorList>
    </citation>
    <scope>NUCLEOTIDE SEQUENCE [LARGE SCALE GENOMIC DNA]</scope>
    <source>
        <strain evidence="2 3">CCFEE 536</strain>
    </source>
</reference>
<dbReference type="InterPro" id="IPR001466">
    <property type="entry name" value="Beta-lactam-related"/>
</dbReference>
<name>A0ABR0LQP4_9PEZI</name>
<dbReference type="PANTHER" id="PTHR43283:SF3">
    <property type="entry name" value="BETA-LACTAMASE FAMILY PROTEIN (AFU_ORTHOLOGUE AFUA_5G07500)"/>
    <property type="match status" value="1"/>
</dbReference>
<dbReference type="Proteomes" id="UP001357485">
    <property type="component" value="Unassembled WGS sequence"/>
</dbReference>
<dbReference type="InterPro" id="IPR012338">
    <property type="entry name" value="Beta-lactam/transpept-like"/>
</dbReference>
<dbReference type="EMBL" id="JAVRRA010016445">
    <property type="protein sequence ID" value="KAK5201952.1"/>
    <property type="molecule type" value="Genomic_DNA"/>
</dbReference>
<keyword evidence="3" id="KW-1185">Reference proteome</keyword>
<feature type="domain" description="Beta-lactamase-related" evidence="1">
    <location>
        <begin position="24"/>
        <end position="391"/>
    </location>
</feature>
<dbReference type="SUPFAM" id="SSF56601">
    <property type="entry name" value="beta-lactamase/transpeptidase-like"/>
    <property type="match status" value="1"/>
</dbReference>
<dbReference type="PANTHER" id="PTHR43283">
    <property type="entry name" value="BETA-LACTAMASE-RELATED"/>
    <property type="match status" value="1"/>
</dbReference>
<sequence length="413" mass="45411">MPLSKKATETIQSSLDGVTSDSKTGISGMVFVAVDKHGKQLAAAASGNRGLNSKEPMTMDTVFWIASCTKLIGAIACMQLVEQGKLKLDDEKQCEEILPELKNMKVLDESGKLVDKKGGITLRMLLDHTAGFGYTFFNEGLRDHGRPIGYDEFNMDVKELATMPLVNQPGSRWEYGTNIDWAGLMVERVSGHGLNDYFQKNIFEPLGLKNINMFPTKEMKAHLATMHQRWKDGSVEERDHLLRKGLIAETDEEKKRVLNSAGAGCFAKPAEYCQILAALLNDGTSPTTNAQILKPETVAKMFENSIPQFPDFARQGIPTAKSDQTNPLPELYPQEGQPAQGWGLSFMLTLEAGATGRGKSTAHWAGLANLFWWCDRERGVAGMIASQVVPFGDANIMGQWAACEKAVYDGLEK</sequence>
<gene>
    <name evidence="2" type="ORF">LTR16_000881</name>
</gene>
<comment type="caution">
    <text evidence="2">The sequence shown here is derived from an EMBL/GenBank/DDBJ whole genome shotgun (WGS) entry which is preliminary data.</text>
</comment>
<organism evidence="2 3">
    <name type="scientific">Cryomyces antarcticus</name>
    <dbReference type="NCBI Taxonomy" id="329879"/>
    <lineage>
        <taxon>Eukaryota</taxon>
        <taxon>Fungi</taxon>
        <taxon>Dikarya</taxon>
        <taxon>Ascomycota</taxon>
        <taxon>Pezizomycotina</taxon>
        <taxon>Dothideomycetes</taxon>
        <taxon>Dothideomycetes incertae sedis</taxon>
        <taxon>Cryomyces</taxon>
    </lineage>
</organism>